<dbReference type="Proteomes" id="UP000193986">
    <property type="component" value="Unassembled WGS sequence"/>
</dbReference>
<dbReference type="Pfam" id="PF03345">
    <property type="entry name" value="OST48_N"/>
    <property type="match status" value="1"/>
</dbReference>
<dbReference type="FunCoup" id="A0A1Y2AJG9">
    <property type="interactions" value="498"/>
</dbReference>
<dbReference type="GO" id="GO:0016740">
    <property type="term" value="F:transferase activity"/>
    <property type="evidence" value="ECO:0007669"/>
    <property type="project" value="UniProtKB-KW"/>
</dbReference>
<dbReference type="PROSITE" id="PS51257">
    <property type="entry name" value="PROKAR_LIPOPROTEIN"/>
    <property type="match status" value="1"/>
</dbReference>
<keyword evidence="11" id="KW-0808">Transferase</keyword>
<keyword evidence="8" id="KW-0732">Signal</keyword>
<evidence type="ECO:0000256" key="6">
    <source>
        <dbReference type="ARBA" id="ARBA00022989"/>
    </source>
</evidence>
<evidence type="ECO:0000256" key="1">
    <source>
        <dbReference type="ARBA" id="ARBA00004479"/>
    </source>
</evidence>
<gene>
    <name evidence="11" type="ORF">BCR39DRAFT_551027</name>
</gene>
<dbReference type="Pfam" id="PF23358">
    <property type="entry name" value="OST48_MD"/>
    <property type="match status" value="1"/>
</dbReference>
<evidence type="ECO:0000256" key="5">
    <source>
        <dbReference type="ARBA" id="ARBA00022824"/>
    </source>
</evidence>
<dbReference type="InterPro" id="IPR055457">
    <property type="entry name" value="OST48_N"/>
</dbReference>
<comment type="pathway">
    <text evidence="2 8">Protein modification; protein glycosylation.</text>
</comment>
<feature type="transmembrane region" description="Helical" evidence="8">
    <location>
        <begin position="429"/>
        <end position="452"/>
    </location>
</feature>
<sequence>MRYPACLIAMALTLLGCAAARSATGDRVLVVLEPQVVKDEYSRFWSSLSDRGFELTFKGPKDDSAELVRYGEPQYDHLIMFAPAAKSFAAPLSPQSILSAQIAGLNTLYLLSPNISEINRDTFREYDLEFVERDSMLLDAFSHPTSATPATVLLPAASCAVSNGPLLSSKTLSGGPIVYPSGTVHSTGPNPYLIEVLHAPSTSYVGENRVLDADEVEVEASLTGKAAKEAVLTGKRASLVTAMQTRDNVRIGFVGSGDVFKDEWWGKTVKTADGTSHTAGNADFVSDFTKWVFQETGVIKVVSTTHHKIDESEPKEMYRIKDDITYSLVISQHATSENGSSAWSPVWLSDVQLDFTMLDPHIRTALPLISSDKTTSTYSTSFQAPDRHGVFKFVVEYWRPGWSYIRTSSTASVVPFRHDEYPRFIRGAWPFYSSTISVSVAFLLFCGLWVMLGEGRSKGKKKAE</sequence>
<comment type="function">
    <text evidence="8">Subunit of the oligosaccharyl transferase (OST) complex that catalyzes the initial transfer of a defined glycan (Glc(3)Man(9)GlcNAc(2) in eukaryotes) from the lipid carrier dolichol-pyrophosphate to an asparagine residue within an Asn-X-Ser/Thr consensus motif in nascent polypeptide chains, the first step in protein N-glycosylation. N-glycosylation occurs cotranslationally and the complex associates with the Sec61 complex at the channel-forming translocon complex that mediates protein translocation across the endoplasmic reticulum (ER).</text>
</comment>
<name>A0A1Y2AJG9_9TREE</name>
<organism evidence="11 12">
    <name type="scientific">Naematelia encephala</name>
    <dbReference type="NCBI Taxonomy" id="71784"/>
    <lineage>
        <taxon>Eukaryota</taxon>
        <taxon>Fungi</taxon>
        <taxon>Dikarya</taxon>
        <taxon>Basidiomycota</taxon>
        <taxon>Agaricomycotina</taxon>
        <taxon>Tremellomycetes</taxon>
        <taxon>Tremellales</taxon>
        <taxon>Naemateliaceae</taxon>
        <taxon>Naematelia</taxon>
    </lineage>
</organism>
<comment type="subcellular location">
    <subcellularLocation>
        <location evidence="8">Endoplasmic reticulum membrane</location>
        <topology evidence="8">Single-pass type I membrane protein</topology>
    </subcellularLocation>
    <subcellularLocation>
        <location evidence="1">Membrane</location>
        <topology evidence="1">Single-pass type I membrane protein</topology>
    </subcellularLocation>
</comment>
<comment type="caution">
    <text evidence="11">The sequence shown here is derived from an EMBL/GenBank/DDBJ whole genome shotgun (WGS) entry which is preliminary data.</text>
</comment>
<dbReference type="GO" id="GO:0018279">
    <property type="term" value="P:protein N-linked glycosylation via asparagine"/>
    <property type="evidence" value="ECO:0007669"/>
    <property type="project" value="UniProtKB-UniRule"/>
</dbReference>
<dbReference type="AlphaFoldDB" id="A0A1Y2AJG9"/>
<keyword evidence="5 8" id="KW-0256">Endoplasmic reticulum</keyword>
<evidence type="ECO:0000256" key="2">
    <source>
        <dbReference type="ARBA" id="ARBA00004922"/>
    </source>
</evidence>
<keyword evidence="4 8" id="KW-0812">Transmembrane</keyword>
<evidence type="ECO:0000313" key="12">
    <source>
        <dbReference type="Proteomes" id="UP000193986"/>
    </source>
</evidence>
<dbReference type="GO" id="GO:0008250">
    <property type="term" value="C:oligosaccharyltransferase complex"/>
    <property type="evidence" value="ECO:0007669"/>
    <property type="project" value="TreeGrafter"/>
</dbReference>
<dbReference type="PANTHER" id="PTHR10830">
    <property type="entry name" value="DOLICHYL-DIPHOSPHOOLIGOSACCHARIDE--PROTEIN GLYCOSYLTRANSFERASE 48 KDA SUBUNIT"/>
    <property type="match status" value="1"/>
</dbReference>
<dbReference type="InterPro" id="IPR055459">
    <property type="entry name" value="OST48_MD"/>
</dbReference>
<dbReference type="OrthoDB" id="29105at2759"/>
<evidence type="ECO:0000256" key="3">
    <source>
        <dbReference type="ARBA" id="ARBA00008743"/>
    </source>
</evidence>
<evidence type="ECO:0000256" key="4">
    <source>
        <dbReference type="ARBA" id="ARBA00022692"/>
    </source>
</evidence>
<accession>A0A1Y2AJG9</accession>
<evidence type="ECO:0000259" key="9">
    <source>
        <dbReference type="Pfam" id="PF03345"/>
    </source>
</evidence>
<feature type="signal peptide" evidence="8">
    <location>
        <begin position="1"/>
        <end position="20"/>
    </location>
</feature>
<dbReference type="EMBL" id="MCFC01000089">
    <property type="protein sequence ID" value="ORY22691.1"/>
    <property type="molecule type" value="Genomic_DNA"/>
</dbReference>
<keyword evidence="6 8" id="KW-1133">Transmembrane helix</keyword>
<evidence type="ECO:0000313" key="11">
    <source>
        <dbReference type="EMBL" id="ORY22691.1"/>
    </source>
</evidence>
<dbReference type="InterPro" id="IPR005013">
    <property type="entry name" value="DDOST_48_kDa_subunit"/>
</dbReference>
<dbReference type="PANTHER" id="PTHR10830:SF0">
    <property type="entry name" value="DOLICHYL-DIPHOSPHOOLIGOSACCHARIDE--PROTEIN GLYCOSYLTRANSFERASE 48 KDA SUBUNIT"/>
    <property type="match status" value="1"/>
</dbReference>
<feature type="domain" description="OST48 N-terminal" evidence="9">
    <location>
        <begin position="27"/>
        <end position="292"/>
    </location>
</feature>
<keyword evidence="12" id="KW-1185">Reference proteome</keyword>
<evidence type="ECO:0000259" key="10">
    <source>
        <dbReference type="Pfam" id="PF23358"/>
    </source>
</evidence>
<reference evidence="11 12" key="1">
    <citation type="submission" date="2016-07" db="EMBL/GenBank/DDBJ databases">
        <title>Pervasive Adenine N6-methylation of Active Genes in Fungi.</title>
        <authorList>
            <consortium name="DOE Joint Genome Institute"/>
            <person name="Mondo S.J."/>
            <person name="Dannebaum R.O."/>
            <person name="Kuo R.C."/>
            <person name="Labutti K."/>
            <person name="Haridas S."/>
            <person name="Kuo A."/>
            <person name="Salamov A."/>
            <person name="Ahrendt S.R."/>
            <person name="Lipzen A."/>
            <person name="Sullivan W."/>
            <person name="Andreopoulos W.B."/>
            <person name="Clum A."/>
            <person name="Lindquist E."/>
            <person name="Daum C."/>
            <person name="Ramamoorthy G.K."/>
            <person name="Gryganskyi A."/>
            <person name="Culley D."/>
            <person name="Magnuson J.K."/>
            <person name="James T.Y."/>
            <person name="O'Malley M.A."/>
            <person name="Stajich J.E."/>
            <person name="Spatafora J.W."/>
            <person name="Visel A."/>
            <person name="Grigoriev I.V."/>
        </authorList>
    </citation>
    <scope>NUCLEOTIDE SEQUENCE [LARGE SCALE GENOMIC DNA]</scope>
    <source>
        <strain evidence="11 12">68-887.2</strain>
    </source>
</reference>
<evidence type="ECO:0000256" key="8">
    <source>
        <dbReference type="RuleBase" id="RU361142"/>
    </source>
</evidence>
<dbReference type="UniPathway" id="UPA00378"/>
<comment type="subunit">
    <text evidence="8">Component of the oligosaccharyltransferase (OST) complex.</text>
</comment>
<comment type="similarity">
    <text evidence="3 8">Belongs to the DDOST 48 kDa subunit family.</text>
</comment>
<feature type="chain" id="PRO_5011813453" description="Dolichyl-diphosphooligosaccharide--protein glycosyltransferase subunit WBP1" evidence="8">
    <location>
        <begin position="21"/>
        <end position="464"/>
    </location>
</feature>
<proteinExistence type="inferred from homology"/>
<feature type="domain" description="OST48 middle" evidence="10">
    <location>
        <begin position="306"/>
        <end position="451"/>
    </location>
</feature>
<dbReference type="STRING" id="71784.A0A1Y2AJG9"/>
<evidence type="ECO:0000256" key="7">
    <source>
        <dbReference type="ARBA" id="ARBA00023136"/>
    </source>
</evidence>
<dbReference type="InParanoid" id="A0A1Y2AJG9"/>
<keyword evidence="7 8" id="KW-0472">Membrane</keyword>
<protein>
    <recommendedName>
        <fullName evidence="8">Dolichyl-diphosphooligosaccharide--protein glycosyltransferase subunit WBP1</fullName>
        <shortName evidence="8">Oligosaccharyl transferase subunit WBP1</shortName>
    </recommendedName>
</protein>